<dbReference type="PROSITE" id="PS00211">
    <property type="entry name" value="ABC_TRANSPORTER_1"/>
    <property type="match status" value="1"/>
</dbReference>
<keyword evidence="8" id="KW-1185">Reference proteome</keyword>
<dbReference type="GO" id="GO:0005524">
    <property type="term" value="F:ATP binding"/>
    <property type="evidence" value="ECO:0007669"/>
    <property type="project" value="UniProtKB-KW"/>
</dbReference>
<dbReference type="InterPro" id="IPR003593">
    <property type="entry name" value="AAA+_ATPase"/>
</dbReference>
<dbReference type="PANTHER" id="PTHR43820">
    <property type="entry name" value="HIGH-AFFINITY BRANCHED-CHAIN AMINO ACID TRANSPORT ATP-BINDING PROTEIN LIVF"/>
    <property type="match status" value="1"/>
</dbReference>
<feature type="domain" description="ABC transporter" evidence="6">
    <location>
        <begin position="13"/>
        <end position="242"/>
    </location>
</feature>
<dbReference type="Proteomes" id="UP001596016">
    <property type="component" value="Unassembled WGS sequence"/>
</dbReference>
<dbReference type="Gene3D" id="3.40.50.300">
    <property type="entry name" value="P-loop containing nucleotide triphosphate hydrolases"/>
    <property type="match status" value="1"/>
</dbReference>
<dbReference type="RefSeq" id="WP_378227619.1">
    <property type="nucleotide sequence ID" value="NZ_JBHSLL010000010.1"/>
</dbReference>
<keyword evidence="2" id="KW-0813">Transport</keyword>
<dbReference type="PROSITE" id="PS50893">
    <property type="entry name" value="ABC_TRANSPORTER_2"/>
    <property type="match status" value="1"/>
</dbReference>
<keyword evidence="3" id="KW-0547">Nucleotide-binding</keyword>
<accession>A0ABW0GU97</accession>
<evidence type="ECO:0000256" key="1">
    <source>
        <dbReference type="ARBA" id="ARBA00005417"/>
    </source>
</evidence>
<sequence length="244" mass="26264">MSEPDKGTNGSILAVSDIHTYYGDSHILQGVSLEVRRGECTALLGRNGAGKTTTLRSIVGLTPARSGRIVFANQDISGWTTHRIVRLGLGYVPENRGIFSNLTVREHLMVAVWASGVSSQRLDQVLAIFPRISERMDNLGQQLSGGEQQMLSIARALLGEPDLLVLDEPSEGLAPIIVNEVSDTLARIKETGTSILLVEQNAEMALSLADSVTILSQGRVQFSGTPKELEEAPRISEAYLGVSV</sequence>
<dbReference type="InterPro" id="IPR027417">
    <property type="entry name" value="P-loop_NTPase"/>
</dbReference>
<dbReference type="CDD" id="cd03224">
    <property type="entry name" value="ABC_TM1139_LivF_branched"/>
    <property type="match status" value="1"/>
</dbReference>
<dbReference type="InterPro" id="IPR052156">
    <property type="entry name" value="BCAA_Transport_ATP-bd_LivF"/>
</dbReference>
<evidence type="ECO:0000256" key="3">
    <source>
        <dbReference type="ARBA" id="ARBA00022741"/>
    </source>
</evidence>
<keyword evidence="4 7" id="KW-0067">ATP-binding</keyword>
<gene>
    <name evidence="7" type="ORF">ACFPLB_02190</name>
</gene>
<dbReference type="PANTHER" id="PTHR43820:SF2">
    <property type="entry name" value="ABC TRANSPORTER ATP-BINDING PROTEIN"/>
    <property type="match status" value="1"/>
</dbReference>
<organism evidence="7 8">
    <name type="scientific">Aquamicrobium segne</name>
    <dbReference type="NCBI Taxonomy" id="469547"/>
    <lineage>
        <taxon>Bacteria</taxon>
        <taxon>Pseudomonadati</taxon>
        <taxon>Pseudomonadota</taxon>
        <taxon>Alphaproteobacteria</taxon>
        <taxon>Hyphomicrobiales</taxon>
        <taxon>Phyllobacteriaceae</taxon>
        <taxon>Aquamicrobium</taxon>
    </lineage>
</organism>
<dbReference type="EMBL" id="JBHSLL010000010">
    <property type="protein sequence ID" value="MFC5384769.1"/>
    <property type="molecule type" value="Genomic_DNA"/>
</dbReference>
<protein>
    <submittedName>
        <fullName evidence="7">ABC transporter ATP-binding protein</fullName>
    </submittedName>
</protein>
<dbReference type="SMART" id="SM00382">
    <property type="entry name" value="AAA"/>
    <property type="match status" value="1"/>
</dbReference>
<comment type="caution">
    <text evidence="7">The sequence shown here is derived from an EMBL/GenBank/DDBJ whole genome shotgun (WGS) entry which is preliminary data.</text>
</comment>
<comment type="similarity">
    <text evidence="1">Belongs to the ABC transporter superfamily.</text>
</comment>
<evidence type="ECO:0000256" key="4">
    <source>
        <dbReference type="ARBA" id="ARBA00022840"/>
    </source>
</evidence>
<dbReference type="Pfam" id="PF00005">
    <property type="entry name" value="ABC_tran"/>
    <property type="match status" value="1"/>
</dbReference>
<evidence type="ECO:0000259" key="6">
    <source>
        <dbReference type="PROSITE" id="PS50893"/>
    </source>
</evidence>
<dbReference type="InterPro" id="IPR017871">
    <property type="entry name" value="ABC_transporter-like_CS"/>
</dbReference>
<proteinExistence type="inferred from homology"/>
<reference evidence="8" key="1">
    <citation type="journal article" date="2019" name="Int. J. Syst. Evol. Microbiol.">
        <title>The Global Catalogue of Microorganisms (GCM) 10K type strain sequencing project: providing services to taxonomists for standard genome sequencing and annotation.</title>
        <authorList>
            <consortium name="The Broad Institute Genomics Platform"/>
            <consortium name="The Broad Institute Genome Sequencing Center for Infectious Disease"/>
            <person name="Wu L."/>
            <person name="Ma J."/>
        </authorList>
    </citation>
    <scope>NUCLEOTIDE SEQUENCE [LARGE SCALE GENOMIC DNA]</scope>
    <source>
        <strain evidence="8">CGMCC 4.1415</strain>
    </source>
</reference>
<evidence type="ECO:0000313" key="7">
    <source>
        <dbReference type="EMBL" id="MFC5384769.1"/>
    </source>
</evidence>
<dbReference type="InterPro" id="IPR003439">
    <property type="entry name" value="ABC_transporter-like_ATP-bd"/>
</dbReference>
<evidence type="ECO:0000256" key="5">
    <source>
        <dbReference type="ARBA" id="ARBA00022970"/>
    </source>
</evidence>
<keyword evidence="5" id="KW-0029">Amino-acid transport</keyword>
<evidence type="ECO:0000313" key="8">
    <source>
        <dbReference type="Proteomes" id="UP001596016"/>
    </source>
</evidence>
<name>A0ABW0GU97_9HYPH</name>
<dbReference type="SUPFAM" id="SSF52540">
    <property type="entry name" value="P-loop containing nucleoside triphosphate hydrolases"/>
    <property type="match status" value="1"/>
</dbReference>
<evidence type="ECO:0000256" key="2">
    <source>
        <dbReference type="ARBA" id="ARBA00022448"/>
    </source>
</evidence>